<dbReference type="PANTHER" id="PTHR16301:SF25">
    <property type="entry name" value="PROTEIN IMPACT"/>
    <property type="match status" value="1"/>
</dbReference>
<dbReference type="Proteomes" id="UP001217089">
    <property type="component" value="Unassembled WGS sequence"/>
</dbReference>
<evidence type="ECO:0000313" key="4">
    <source>
        <dbReference type="Proteomes" id="UP001217089"/>
    </source>
</evidence>
<gene>
    <name evidence="3" type="ORF">KUTeg_018020</name>
</gene>
<reference evidence="3 4" key="1">
    <citation type="submission" date="2022-12" db="EMBL/GenBank/DDBJ databases">
        <title>Chromosome-level genome of Tegillarca granosa.</title>
        <authorList>
            <person name="Kim J."/>
        </authorList>
    </citation>
    <scope>NUCLEOTIDE SEQUENCE [LARGE SCALE GENOMIC DNA]</scope>
    <source>
        <strain evidence="3">Teg-2019</strain>
        <tissue evidence="3">Adductor muscle</tissue>
    </source>
</reference>
<evidence type="ECO:0000259" key="2">
    <source>
        <dbReference type="Pfam" id="PF01205"/>
    </source>
</evidence>
<dbReference type="PANTHER" id="PTHR16301">
    <property type="entry name" value="IMPACT-RELATED"/>
    <property type="match status" value="1"/>
</dbReference>
<sequence>VSNSKQCLRDINLRLDKYDTISRSIQQINSELWDIEGFDERITYNGQQSCNNESEIKCIRDENKKLRREIDLKSVVIRLDRKVSSQEEEILDLRGRSVRDNILIHPYKELKGENLSTSIQEAIKTFKSVRRILFKEKVITPRAEDLLLIDENELENLEQIVIHHSESITDSGNIFNATCAPTTSYAQVRNAYKKIASDPNFAGALHRILAYRFKDSNGKIHQSYQDDGDYGAGRRIFKYITDNDFMNFSGKHLGPKRFSIMESIVSDAASKL</sequence>
<comment type="similarity">
    <text evidence="1">Belongs to the IMPACT family.</text>
</comment>
<dbReference type="InterPro" id="IPR020568">
    <property type="entry name" value="Ribosomal_Su5_D2-typ_SF"/>
</dbReference>
<proteinExistence type="inferred from homology"/>
<evidence type="ECO:0000313" key="3">
    <source>
        <dbReference type="EMBL" id="KAJ8304437.1"/>
    </source>
</evidence>
<dbReference type="Gene3D" id="3.30.230.30">
    <property type="entry name" value="Impact, N-terminal domain"/>
    <property type="match status" value="1"/>
</dbReference>
<name>A0ABQ9ELG6_TEGGR</name>
<dbReference type="EMBL" id="JARBDR010000903">
    <property type="protein sequence ID" value="KAJ8304437.1"/>
    <property type="molecule type" value="Genomic_DNA"/>
</dbReference>
<feature type="non-terminal residue" evidence="3">
    <location>
        <position position="1"/>
    </location>
</feature>
<accession>A0ABQ9ELG6</accession>
<dbReference type="InterPro" id="IPR023582">
    <property type="entry name" value="Impact"/>
</dbReference>
<comment type="caution">
    <text evidence="3">The sequence shown here is derived from an EMBL/GenBank/DDBJ whole genome shotgun (WGS) entry which is preliminary data.</text>
</comment>
<dbReference type="InterPro" id="IPR001498">
    <property type="entry name" value="Impact_N"/>
</dbReference>
<organism evidence="3 4">
    <name type="scientific">Tegillarca granosa</name>
    <name type="common">Malaysian cockle</name>
    <name type="synonym">Anadara granosa</name>
    <dbReference type="NCBI Taxonomy" id="220873"/>
    <lineage>
        <taxon>Eukaryota</taxon>
        <taxon>Metazoa</taxon>
        <taxon>Spiralia</taxon>
        <taxon>Lophotrochozoa</taxon>
        <taxon>Mollusca</taxon>
        <taxon>Bivalvia</taxon>
        <taxon>Autobranchia</taxon>
        <taxon>Pteriomorphia</taxon>
        <taxon>Arcoida</taxon>
        <taxon>Arcoidea</taxon>
        <taxon>Arcidae</taxon>
        <taxon>Tegillarca</taxon>
    </lineage>
</organism>
<evidence type="ECO:0000256" key="1">
    <source>
        <dbReference type="ARBA" id="ARBA00007665"/>
    </source>
</evidence>
<dbReference type="InterPro" id="IPR036956">
    <property type="entry name" value="Impact_N_sf"/>
</dbReference>
<dbReference type="SUPFAM" id="SSF54211">
    <property type="entry name" value="Ribosomal protein S5 domain 2-like"/>
    <property type="match status" value="1"/>
</dbReference>
<keyword evidence="4" id="KW-1185">Reference proteome</keyword>
<protein>
    <recommendedName>
        <fullName evidence="2">Impact N-terminal domain-containing protein</fullName>
    </recommendedName>
</protein>
<feature type="domain" description="Impact N-terminal" evidence="2">
    <location>
        <begin position="174"/>
        <end position="267"/>
    </location>
</feature>
<dbReference type="Pfam" id="PF01205">
    <property type="entry name" value="Impact_N"/>
    <property type="match status" value="1"/>
</dbReference>